<dbReference type="Proteomes" id="UP000677218">
    <property type="component" value="Unassembled WGS sequence"/>
</dbReference>
<keyword evidence="6" id="KW-1185">Reference proteome</keyword>
<dbReference type="InterPro" id="IPR003439">
    <property type="entry name" value="ABC_transporter-like_ATP-bd"/>
</dbReference>
<dbReference type="InterPro" id="IPR027417">
    <property type="entry name" value="P-loop_NTPase"/>
</dbReference>
<keyword evidence="3" id="KW-0067">ATP-binding</keyword>
<dbReference type="GO" id="GO:0005524">
    <property type="term" value="F:ATP binding"/>
    <property type="evidence" value="ECO:0007669"/>
    <property type="project" value="UniProtKB-KW"/>
</dbReference>
<keyword evidence="1" id="KW-0813">Transport</keyword>
<comment type="caution">
    <text evidence="5">The sequence shown here is derived from an EMBL/GenBank/DDBJ whole genome shotgun (WGS) entry which is preliminary data.</text>
</comment>
<gene>
    <name evidence="5" type="ORF">LCB40_07540</name>
</gene>
<organism evidence="5 6">
    <name type="scientific">Lactobacillus corticis</name>
    <dbReference type="NCBI Taxonomy" id="2201249"/>
    <lineage>
        <taxon>Bacteria</taxon>
        <taxon>Bacillati</taxon>
        <taxon>Bacillota</taxon>
        <taxon>Bacilli</taxon>
        <taxon>Lactobacillales</taxon>
        <taxon>Lactobacillaceae</taxon>
        <taxon>Lactobacillus</taxon>
    </lineage>
</organism>
<dbReference type="AlphaFoldDB" id="A0A916QH52"/>
<protein>
    <recommendedName>
        <fullName evidence="4">ABC transporter domain-containing protein</fullName>
    </recommendedName>
</protein>
<dbReference type="GO" id="GO:0016887">
    <property type="term" value="F:ATP hydrolysis activity"/>
    <property type="evidence" value="ECO:0007669"/>
    <property type="project" value="InterPro"/>
</dbReference>
<reference evidence="5" key="1">
    <citation type="submission" date="2020-08" db="EMBL/GenBank/DDBJ databases">
        <title>Taxonomic study for Lactobacillus species isolated from hardwood bark.</title>
        <authorList>
            <person name="Tohno M."/>
            <person name="Tanizawa Y."/>
        </authorList>
    </citation>
    <scope>NUCLEOTIDE SEQUENCE</scope>
    <source>
        <strain evidence="5">B40</strain>
    </source>
</reference>
<evidence type="ECO:0000256" key="2">
    <source>
        <dbReference type="ARBA" id="ARBA00022741"/>
    </source>
</evidence>
<dbReference type="InterPro" id="IPR051782">
    <property type="entry name" value="ABC_Transporter_VariousFunc"/>
</dbReference>
<dbReference type="EMBL" id="BMAY01000004">
    <property type="protein sequence ID" value="GFZ26874.1"/>
    <property type="molecule type" value="Genomic_DNA"/>
</dbReference>
<evidence type="ECO:0000259" key="4">
    <source>
        <dbReference type="Pfam" id="PF00005"/>
    </source>
</evidence>
<name>A0A916QH52_9LACO</name>
<evidence type="ECO:0000313" key="6">
    <source>
        <dbReference type="Proteomes" id="UP000677218"/>
    </source>
</evidence>
<evidence type="ECO:0000256" key="1">
    <source>
        <dbReference type="ARBA" id="ARBA00022448"/>
    </source>
</evidence>
<evidence type="ECO:0000313" key="5">
    <source>
        <dbReference type="EMBL" id="GFZ26874.1"/>
    </source>
</evidence>
<dbReference type="SUPFAM" id="SSF52540">
    <property type="entry name" value="P-loop containing nucleoside triphosphate hydrolases"/>
    <property type="match status" value="1"/>
</dbReference>
<dbReference type="PANTHER" id="PTHR42939">
    <property type="entry name" value="ABC TRANSPORTER ATP-BINDING PROTEIN ALBC-RELATED"/>
    <property type="match status" value="1"/>
</dbReference>
<dbReference type="Gene3D" id="3.40.50.300">
    <property type="entry name" value="P-loop containing nucleotide triphosphate hydrolases"/>
    <property type="match status" value="1"/>
</dbReference>
<keyword evidence="2" id="KW-0547">Nucleotide-binding</keyword>
<proteinExistence type="predicted"/>
<evidence type="ECO:0000256" key="3">
    <source>
        <dbReference type="ARBA" id="ARBA00022840"/>
    </source>
</evidence>
<accession>A0A916QH52</accession>
<dbReference type="RefSeq" id="WP_212780567.1">
    <property type="nucleotide sequence ID" value="NZ_BMAY01000004.1"/>
</dbReference>
<dbReference type="Pfam" id="PF00005">
    <property type="entry name" value="ABC_tran"/>
    <property type="match status" value="1"/>
</dbReference>
<dbReference type="PANTHER" id="PTHR42939:SF1">
    <property type="entry name" value="ABC TRANSPORTER ATP-BINDING PROTEIN ALBC-RELATED"/>
    <property type="match status" value="1"/>
</dbReference>
<sequence>MNDGNISIKNTTTKAQIISAMKVFGLEQKANLKVKKYSLGMRQKLAIIQAFMEDQELLVLDEPTNGLDDAAVTLFQKQMKALASEGKTIRTLADTIYHVNDGKITKES</sequence>
<feature type="domain" description="ABC transporter" evidence="4">
    <location>
        <begin position="7"/>
        <end position="65"/>
    </location>
</feature>